<dbReference type="InterPro" id="IPR003719">
    <property type="entry name" value="Phenazine_PhzF-like"/>
</dbReference>
<feature type="active site" evidence="1">
    <location>
        <position position="50"/>
    </location>
</feature>
<dbReference type="Proteomes" id="UP000726737">
    <property type="component" value="Unassembled WGS sequence"/>
</dbReference>
<dbReference type="PANTHER" id="PTHR13774">
    <property type="entry name" value="PHENAZINE BIOSYNTHESIS PROTEIN"/>
    <property type="match status" value="1"/>
</dbReference>
<protein>
    <recommendedName>
        <fullName evidence="4">Phenazine biosynthesis PhzC/PhzF protein</fullName>
    </recommendedName>
</protein>
<dbReference type="GO" id="GO:0005737">
    <property type="term" value="C:cytoplasm"/>
    <property type="evidence" value="ECO:0007669"/>
    <property type="project" value="TreeGrafter"/>
</dbReference>
<evidence type="ECO:0008006" key="4">
    <source>
        <dbReference type="Google" id="ProtNLM"/>
    </source>
</evidence>
<dbReference type="Gene3D" id="3.10.310.10">
    <property type="entry name" value="Diaminopimelate Epimerase, Chain A, domain 1"/>
    <property type="match status" value="2"/>
</dbReference>
<dbReference type="NCBIfam" id="TIGR00654">
    <property type="entry name" value="PhzF_family"/>
    <property type="match status" value="1"/>
</dbReference>
<dbReference type="AlphaFoldDB" id="A0A9P6QGF0"/>
<dbReference type="OrthoDB" id="75169at2759"/>
<sequence length="310" mass="33638">MSQSLSFNTVDVFTDTAFTGNPLAIVHVPNNIALTQDQKQKIAIEFNFSETVFLHQPLSNAPSATYKVDIFTPKSELPFAGHPTIGTACYIFENLEQGRSDATLVLKAGEVKATFDRSKTSAGAAIPHDFREHANKISWDRIVASQSTLASNTMKNTKSTVVSIVKGMNFVLIDLTPQPELLDHVKVTIDDIPIPEDLDEGWPGTLMGSLFFVLLPDQGDDVIRVQQRMISIGVEDPATGSASTALCSYLALKKGVEGSRNHVFELVQGVEMGRRSVIGCEVLLKADGKSIDTVLLTGQTKAMMKGELTV</sequence>
<comment type="caution">
    <text evidence="2">The sequence shown here is derived from an EMBL/GenBank/DDBJ whole genome shotgun (WGS) entry which is preliminary data.</text>
</comment>
<gene>
    <name evidence="2" type="ORF">BG011_001793</name>
</gene>
<evidence type="ECO:0000256" key="1">
    <source>
        <dbReference type="PIRSR" id="PIRSR016184-1"/>
    </source>
</evidence>
<dbReference type="EMBL" id="JAAAJA010000015">
    <property type="protein sequence ID" value="KAG0266604.1"/>
    <property type="molecule type" value="Genomic_DNA"/>
</dbReference>
<evidence type="ECO:0000313" key="2">
    <source>
        <dbReference type="EMBL" id="KAG0266604.1"/>
    </source>
</evidence>
<keyword evidence="3" id="KW-1185">Reference proteome</keyword>
<dbReference type="GO" id="GO:0016853">
    <property type="term" value="F:isomerase activity"/>
    <property type="evidence" value="ECO:0007669"/>
    <property type="project" value="TreeGrafter"/>
</dbReference>
<proteinExistence type="predicted"/>
<evidence type="ECO:0000313" key="3">
    <source>
        <dbReference type="Proteomes" id="UP000726737"/>
    </source>
</evidence>
<accession>A0A9P6QGF0</accession>
<dbReference type="PANTHER" id="PTHR13774:SF32">
    <property type="entry name" value="ANTISENSE-ENHANCING SEQUENCE 1"/>
    <property type="match status" value="1"/>
</dbReference>
<dbReference type="PIRSF" id="PIRSF016184">
    <property type="entry name" value="PhzC_PhzF"/>
    <property type="match status" value="1"/>
</dbReference>
<dbReference type="Pfam" id="PF02567">
    <property type="entry name" value="PhzC-PhzF"/>
    <property type="match status" value="1"/>
</dbReference>
<reference evidence="2" key="1">
    <citation type="journal article" date="2020" name="Fungal Divers.">
        <title>Resolving the Mortierellaceae phylogeny through synthesis of multi-gene phylogenetics and phylogenomics.</title>
        <authorList>
            <person name="Vandepol N."/>
            <person name="Liber J."/>
            <person name="Desiro A."/>
            <person name="Na H."/>
            <person name="Kennedy M."/>
            <person name="Barry K."/>
            <person name="Grigoriev I.V."/>
            <person name="Miller A.N."/>
            <person name="O'Donnell K."/>
            <person name="Stajich J.E."/>
            <person name="Bonito G."/>
        </authorList>
    </citation>
    <scope>NUCLEOTIDE SEQUENCE</scope>
    <source>
        <strain evidence="2">KOD948</strain>
    </source>
</reference>
<organism evidence="2 3">
    <name type="scientific">Mortierella polycephala</name>
    <dbReference type="NCBI Taxonomy" id="41804"/>
    <lineage>
        <taxon>Eukaryota</taxon>
        <taxon>Fungi</taxon>
        <taxon>Fungi incertae sedis</taxon>
        <taxon>Mucoromycota</taxon>
        <taxon>Mortierellomycotina</taxon>
        <taxon>Mortierellomycetes</taxon>
        <taxon>Mortierellales</taxon>
        <taxon>Mortierellaceae</taxon>
        <taxon>Mortierella</taxon>
    </lineage>
</organism>
<name>A0A9P6QGF0_9FUNG</name>
<dbReference type="SUPFAM" id="SSF54506">
    <property type="entry name" value="Diaminopimelate epimerase-like"/>
    <property type="match status" value="1"/>
</dbReference>